<reference evidence="3 4" key="1">
    <citation type="submission" date="2023-01" db="EMBL/GenBank/DDBJ databases">
        <title>Analysis of 21 Apiospora genomes using comparative genomics revels a genus with tremendous synthesis potential of carbohydrate active enzymes and secondary metabolites.</title>
        <authorList>
            <person name="Sorensen T."/>
        </authorList>
    </citation>
    <scope>NUCLEOTIDE SEQUENCE [LARGE SCALE GENOMIC DNA]</scope>
    <source>
        <strain evidence="3 4">CBS 83171</strain>
    </source>
</reference>
<dbReference type="EMBL" id="JAQQWM010000008">
    <property type="protein sequence ID" value="KAK8053916.1"/>
    <property type="molecule type" value="Genomic_DNA"/>
</dbReference>
<keyword evidence="4" id="KW-1185">Reference proteome</keyword>
<evidence type="ECO:0000313" key="3">
    <source>
        <dbReference type="EMBL" id="KAK8053916.1"/>
    </source>
</evidence>
<gene>
    <name evidence="3" type="ORF">PG996_013217</name>
</gene>
<proteinExistence type="predicted"/>
<evidence type="ECO:0000313" key="4">
    <source>
        <dbReference type="Proteomes" id="UP001446871"/>
    </source>
</evidence>
<evidence type="ECO:0000259" key="2">
    <source>
        <dbReference type="Pfam" id="PF14856"/>
    </source>
</evidence>
<protein>
    <recommendedName>
        <fullName evidence="2">Ecp2 effector protein-like domain-containing protein</fullName>
    </recommendedName>
</protein>
<feature type="compositionally biased region" description="Polar residues" evidence="1">
    <location>
        <begin position="32"/>
        <end position="44"/>
    </location>
</feature>
<feature type="domain" description="Ecp2 effector protein-like" evidence="2">
    <location>
        <begin position="60"/>
        <end position="154"/>
    </location>
</feature>
<sequence>MLRATKTTSPSPKNDSTTTTGLPRSEPRAPESQHQTLHTLQSKSPAIVDLDPAKDAGGTELPYRDDCEFVYMTLETEAGSSPPKQQQPWILAEVDTCVFVLTAWHPPKDDAGKKLTIEVGNDDVKHLVRESLNHHVKGIGNGVPRVGTKGSMDCGGVSVEWQIRKMQCGVTYSSKSPSWCTEE</sequence>
<organism evidence="3 4">
    <name type="scientific">Apiospora saccharicola</name>
    <dbReference type="NCBI Taxonomy" id="335842"/>
    <lineage>
        <taxon>Eukaryota</taxon>
        <taxon>Fungi</taxon>
        <taxon>Dikarya</taxon>
        <taxon>Ascomycota</taxon>
        <taxon>Pezizomycotina</taxon>
        <taxon>Sordariomycetes</taxon>
        <taxon>Xylariomycetidae</taxon>
        <taxon>Amphisphaeriales</taxon>
        <taxon>Apiosporaceae</taxon>
        <taxon>Apiospora</taxon>
    </lineage>
</organism>
<dbReference type="InterPro" id="IPR029226">
    <property type="entry name" value="Ecp2-like"/>
</dbReference>
<name>A0ABR1U6X7_9PEZI</name>
<dbReference type="Pfam" id="PF14856">
    <property type="entry name" value="Hce2"/>
    <property type="match status" value="1"/>
</dbReference>
<feature type="region of interest" description="Disordered" evidence="1">
    <location>
        <begin position="1"/>
        <end position="61"/>
    </location>
</feature>
<accession>A0ABR1U6X7</accession>
<dbReference type="Proteomes" id="UP001446871">
    <property type="component" value="Unassembled WGS sequence"/>
</dbReference>
<feature type="compositionally biased region" description="Polar residues" evidence="1">
    <location>
        <begin position="1"/>
        <end position="22"/>
    </location>
</feature>
<comment type="caution">
    <text evidence="3">The sequence shown here is derived from an EMBL/GenBank/DDBJ whole genome shotgun (WGS) entry which is preliminary data.</text>
</comment>
<evidence type="ECO:0000256" key="1">
    <source>
        <dbReference type="SAM" id="MobiDB-lite"/>
    </source>
</evidence>